<gene>
    <name evidence="4" type="ORF">LKD45_09405</name>
</gene>
<sequence>MTMKKVSGDLAKNRDYLDRQLGVGESFDVLYRNVEIGKKNAALYMIDGFCKDEVMQKLLQHFIGITKEQMPEDAAEMSRQLVPYGEVDLCDDLDEICRQVMSGVTALLLEGYEQGILIDARTYPARSVGEPEKDKVLRGSKDGFVETIVFNTALIRRRIRSTQLRMEMLQAGKTSHTDIVLCYMEDRVDQQFLEKIRNRIQNLQVDALTLNQESLAECLYQGRWWNPFPKFRFSERPDTAAAQVLEGNIIILVDNSPSALITPTSLFDVLEEADDYYFPPITGTYLRLSRLLIAIVTYFLTPTFLLLMEYPQWIPKGFEFIAVRDTVYIPLIWQLLLLELAIDGLKLAAVNTPNMLSTPLSVMAALVLGEFSVKSGWFNSEVMLYMAFVAVANYTQNSLELGYALKFMRIINLVLTAIFGVWGYVGGIVILAVSLLFNRTVSSRSYLYPLVPFHGKQLGHQLFRTRLPAARK</sequence>
<reference evidence="4 5" key="1">
    <citation type="submission" date="2021-10" db="EMBL/GenBank/DDBJ databases">
        <title>Anaerobic single-cell dispensing facilitates the cultivation of human gut bacteria.</title>
        <authorList>
            <person name="Afrizal A."/>
        </authorList>
    </citation>
    <scope>NUCLEOTIDE SEQUENCE [LARGE SCALE GENOMIC DNA]</scope>
    <source>
        <strain evidence="4 5">CLA-AA-H244</strain>
    </source>
</reference>
<dbReference type="PANTHER" id="PTHR22550:SF9">
    <property type="entry name" value="STAGE V SPORULATION PROTEIN AF"/>
    <property type="match status" value="1"/>
</dbReference>
<evidence type="ECO:0000256" key="1">
    <source>
        <dbReference type="ARBA" id="ARBA00005278"/>
    </source>
</evidence>
<dbReference type="GO" id="GO:0016020">
    <property type="term" value="C:membrane"/>
    <property type="evidence" value="ECO:0007669"/>
    <property type="project" value="InterPro"/>
</dbReference>
<feature type="transmembrane region" description="Helical" evidence="3">
    <location>
        <begin position="410"/>
        <end position="437"/>
    </location>
</feature>
<comment type="similarity">
    <text evidence="1">Belongs to the GerABKA family.</text>
</comment>
<name>A0AAE3AW50_9FIRM</name>
<dbReference type="EMBL" id="JAJEQF010000022">
    <property type="protein sequence ID" value="MCC2167905.1"/>
    <property type="molecule type" value="Genomic_DNA"/>
</dbReference>
<keyword evidence="3" id="KW-1133">Transmembrane helix</keyword>
<dbReference type="InterPro" id="IPR050768">
    <property type="entry name" value="UPF0353/GerABKA_families"/>
</dbReference>
<evidence type="ECO:0000313" key="4">
    <source>
        <dbReference type="EMBL" id="MCC2167905.1"/>
    </source>
</evidence>
<proteinExistence type="inferred from homology"/>
<evidence type="ECO:0000256" key="3">
    <source>
        <dbReference type="SAM" id="Phobius"/>
    </source>
</evidence>
<dbReference type="AlphaFoldDB" id="A0AAE3AW50"/>
<comment type="caution">
    <text evidence="4">The sequence shown here is derived from an EMBL/GenBank/DDBJ whole genome shotgun (WGS) entry which is preliminary data.</text>
</comment>
<dbReference type="GO" id="GO:0009847">
    <property type="term" value="P:spore germination"/>
    <property type="evidence" value="ECO:0007669"/>
    <property type="project" value="InterPro"/>
</dbReference>
<protein>
    <submittedName>
        <fullName evidence="4">Spore germination protein</fullName>
    </submittedName>
</protein>
<evidence type="ECO:0000256" key="2">
    <source>
        <dbReference type="ARBA" id="ARBA00023136"/>
    </source>
</evidence>
<dbReference type="PANTHER" id="PTHR22550">
    <property type="entry name" value="SPORE GERMINATION PROTEIN"/>
    <property type="match status" value="1"/>
</dbReference>
<organism evidence="4 5">
    <name type="scientific">Gallintestinimicrobium propionicum</name>
    <dbReference type="NCBI Taxonomy" id="2981770"/>
    <lineage>
        <taxon>Bacteria</taxon>
        <taxon>Bacillati</taxon>
        <taxon>Bacillota</taxon>
        <taxon>Clostridia</taxon>
        <taxon>Lachnospirales</taxon>
        <taxon>Lachnospiraceae</taxon>
        <taxon>Gallintestinimicrobium</taxon>
    </lineage>
</organism>
<keyword evidence="3" id="KW-0812">Transmembrane</keyword>
<dbReference type="Pfam" id="PF03323">
    <property type="entry name" value="GerA"/>
    <property type="match status" value="1"/>
</dbReference>
<dbReference type="InterPro" id="IPR004995">
    <property type="entry name" value="Spore_Ger"/>
</dbReference>
<keyword evidence="2 3" id="KW-0472">Membrane</keyword>
<evidence type="ECO:0000313" key="5">
    <source>
        <dbReference type="Proteomes" id="UP001199355"/>
    </source>
</evidence>
<feature type="transmembrane region" description="Helical" evidence="3">
    <location>
        <begin position="291"/>
        <end position="308"/>
    </location>
</feature>
<dbReference type="RefSeq" id="WP_021915626.1">
    <property type="nucleotide sequence ID" value="NZ_JAJEQF010000022.1"/>
</dbReference>
<accession>A0AAE3AW50</accession>
<dbReference type="PIRSF" id="PIRSF005690">
    <property type="entry name" value="GerBA"/>
    <property type="match status" value="1"/>
</dbReference>
<feature type="transmembrane region" description="Helical" evidence="3">
    <location>
        <begin position="328"/>
        <end position="348"/>
    </location>
</feature>
<keyword evidence="5" id="KW-1185">Reference proteome</keyword>
<dbReference type="Proteomes" id="UP001199355">
    <property type="component" value="Unassembled WGS sequence"/>
</dbReference>